<evidence type="ECO:0000313" key="2">
    <source>
        <dbReference type="EMBL" id="RBN49092.1"/>
    </source>
</evidence>
<comment type="caution">
    <text evidence="2">The sequence shown here is derived from an EMBL/GenBank/DDBJ whole genome shotgun (WGS) entry which is preliminary data.</text>
</comment>
<gene>
    <name evidence="2" type="ORF">DR980_15190</name>
</gene>
<keyword evidence="1" id="KW-1133">Transmembrane helix</keyword>
<protein>
    <submittedName>
        <fullName evidence="2">Uncharacterized protein</fullName>
    </submittedName>
</protein>
<evidence type="ECO:0000256" key="1">
    <source>
        <dbReference type="SAM" id="Phobius"/>
    </source>
</evidence>
<reference evidence="2 3" key="1">
    <citation type="submission" date="2018-07" db="EMBL/GenBank/DDBJ databases">
        <title>Complete genome sequence of Flavobacterium psychrolimnae LMG 22018.</title>
        <authorList>
            <person name="Kim D.-U."/>
        </authorList>
    </citation>
    <scope>NUCLEOTIDE SEQUENCE [LARGE SCALE GENOMIC DNA]</scope>
    <source>
        <strain evidence="2 3">LMG 22018</strain>
    </source>
</reference>
<name>A0A366AW77_9FLAO</name>
<keyword evidence="1" id="KW-0472">Membrane</keyword>
<dbReference type="EMBL" id="QNUX01000017">
    <property type="protein sequence ID" value="RBN49092.1"/>
    <property type="molecule type" value="Genomic_DNA"/>
</dbReference>
<dbReference type="Proteomes" id="UP000253676">
    <property type="component" value="Unassembled WGS sequence"/>
</dbReference>
<accession>A0A366AW77</accession>
<proteinExistence type="predicted"/>
<evidence type="ECO:0000313" key="3">
    <source>
        <dbReference type="Proteomes" id="UP000253676"/>
    </source>
</evidence>
<organism evidence="2 3">
    <name type="scientific">Flavobacterium psychrolimnae</name>
    <dbReference type="NCBI Taxonomy" id="249351"/>
    <lineage>
        <taxon>Bacteria</taxon>
        <taxon>Pseudomonadati</taxon>
        <taxon>Bacteroidota</taxon>
        <taxon>Flavobacteriia</taxon>
        <taxon>Flavobacteriales</taxon>
        <taxon>Flavobacteriaceae</taxon>
        <taxon>Flavobacterium</taxon>
    </lineage>
</organism>
<feature type="transmembrane region" description="Helical" evidence="1">
    <location>
        <begin position="18"/>
        <end position="44"/>
    </location>
</feature>
<keyword evidence="1" id="KW-0812">Transmembrane</keyword>
<keyword evidence="3" id="KW-1185">Reference proteome</keyword>
<sequence>MKLIILCLISEVFKTFEVIFYLVLIPLLKISFCFWWFVGNILYFGNRGFSSFYL</sequence>
<dbReference type="AlphaFoldDB" id="A0A366AW77"/>